<dbReference type="InterPro" id="IPR019953">
    <property type="entry name" value="OHR"/>
</dbReference>
<dbReference type="PANTHER" id="PTHR33797">
    <property type="entry name" value="ORGANIC HYDROPEROXIDE RESISTANCE PROTEIN-LIKE"/>
    <property type="match status" value="1"/>
</dbReference>
<dbReference type="EMBL" id="JADGJH010000841">
    <property type="protein sequence ID" value="KAJ3122008.1"/>
    <property type="molecule type" value="Genomic_DNA"/>
</dbReference>
<gene>
    <name evidence="2" type="ORF">HK100_012160</name>
</gene>
<dbReference type="Proteomes" id="UP001211907">
    <property type="component" value="Unassembled WGS sequence"/>
</dbReference>
<accession>A0AAD5XGG2</accession>
<name>A0AAD5XGG2_9FUNG</name>
<organism evidence="2 3">
    <name type="scientific">Physocladia obscura</name>
    <dbReference type="NCBI Taxonomy" id="109957"/>
    <lineage>
        <taxon>Eukaryota</taxon>
        <taxon>Fungi</taxon>
        <taxon>Fungi incertae sedis</taxon>
        <taxon>Chytridiomycota</taxon>
        <taxon>Chytridiomycota incertae sedis</taxon>
        <taxon>Chytridiomycetes</taxon>
        <taxon>Chytridiales</taxon>
        <taxon>Chytriomycetaceae</taxon>
        <taxon>Physocladia</taxon>
    </lineage>
</organism>
<evidence type="ECO:0008006" key="4">
    <source>
        <dbReference type="Google" id="ProtNLM"/>
    </source>
</evidence>
<evidence type="ECO:0000313" key="3">
    <source>
        <dbReference type="Proteomes" id="UP001211907"/>
    </source>
</evidence>
<sequence length="152" mass="16089">MISRTILRAFNSVQQQQTRRCVSTIKPFYVADSTATGAGRVGFVKGTEGFATEMGLPKELKGYASCFLGAVHAAAAKLKVAIPKDTSVNVKAALGNIETNGTGFGLAVEITTSFPGLDKAKAREIVDIAHNEICPYSKATRNNIVVDINVGN</sequence>
<dbReference type="GO" id="GO:0006979">
    <property type="term" value="P:response to oxidative stress"/>
    <property type="evidence" value="ECO:0007669"/>
    <property type="project" value="InterPro"/>
</dbReference>
<dbReference type="InterPro" id="IPR003718">
    <property type="entry name" value="OsmC/Ohr_fam"/>
</dbReference>
<dbReference type="InterPro" id="IPR015946">
    <property type="entry name" value="KH_dom-like_a/b"/>
</dbReference>
<evidence type="ECO:0000313" key="2">
    <source>
        <dbReference type="EMBL" id="KAJ3122008.1"/>
    </source>
</evidence>
<reference evidence="2" key="1">
    <citation type="submission" date="2020-05" db="EMBL/GenBank/DDBJ databases">
        <title>Phylogenomic resolution of chytrid fungi.</title>
        <authorList>
            <person name="Stajich J.E."/>
            <person name="Amses K."/>
            <person name="Simmons R."/>
            <person name="Seto K."/>
            <person name="Myers J."/>
            <person name="Bonds A."/>
            <person name="Quandt C.A."/>
            <person name="Barry K."/>
            <person name="Liu P."/>
            <person name="Grigoriev I."/>
            <person name="Longcore J.E."/>
            <person name="James T.Y."/>
        </authorList>
    </citation>
    <scope>NUCLEOTIDE SEQUENCE</scope>
    <source>
        <strain evidence="2">JEL0513</strain>
    </source>
</reference>
<keyword evidence="3" id="KW-1185">Reference proteome</keyword>
<proteinExistence type="inferred from homology"/>
<comment type="caution">
    <text evidence="2">The sequence shown here is derived from an EMBL/GenBank/DDBJ whole genome shotgun (WGS) entry which is preliminary data.</text>
</comment>
<evidence type="ECO:0000256" key="1">
    <source>
        <dbReference type="ARBA" id="ARBA00007378"/>
    </source>
</evidence>
<dbReference type="SUPFAM" id="SSF82784">
    <property type="entry name" value="OsmC-like"/>
    <property type="match status" value="1"/>
</dbReference>
<dbReference type="Gene3D" id="3.30.300.20">
    <property type="match status" value="1"/>
</dbReference>
<dbReference type="PANTHER" id="PTHR33797:SF2">
    <property type="entry name" value="ORGANIC HYDROPEROXIDE RESISTANCE PROTEIN-LIKE"/>
    <property type="match status" value="1"/>
</dbReference>
<dbReference type="AlphaFoldDB" id="A0AAD5XGG2"/>
<protein>
    <recommendedName>
        <fullName evidence="4">Organic hydroperoxide resistance protein</fullName>
    </recommendedName>
</protein>
<dbReference type="InterPro" id="IPR036102">
    <property type="entry name" value="OsmC/Ohrsf"/>
</dbReference>
<comment type="similarity">
    <text evidence="1">Belongs to the OsmC/Ohr family.</text>
</comment>
<dbReference type="Pfam" id="PF02566">
    <property type="entry name" value="OsmC"/>
    <property type="match status" value="1"/>
</dbReference>